<name>A0A3L8D7P6_OOCBI</name>
<sequence>MAEAPRPEVPKSNLAVTRITKESAAPRVSPYRDVPLQNVVVESGCRQRQIYRDNGTFFRKLSATPILPTDLDSMEKNRFDSETSQRKRSSGQVYEESKSSGVIDRKPEKPIGTDVIVSNTDVSNNSVTVSVIYPERTAEPLSRNQTKRKREGDMSLDRFSFQSSLMPGERI</sequence>
<gene>
    <name evidence="2" type="ORF">DMN91_010563</name>
</gene>
<protein>
    <submittedName>
        <fullName evidence="2">Uncharacterized protein</fullName>
    </submittedName>
</protein>
<feature type="compositionally biased region" description="Basic and acidic residues" evidence="1">
    <location>
        <begin position="95"/>
        <end position="108"/>
    </location>
</feature>
<feature type="region of interest" description="Disordered" evidence="1">
    <location>
        <begin position="69"/>
        <end position="108"/>
    </location>
</feature>
<dbReference type="EMBL" id="QOIP01000011">
    <property type="protein sequence ID" value="RLU16495.1"/>
    <property type="molecule type" value="Genomic_DNA"/>
</dbReference>
<accession>A0A3L8D7P6</accession>
<evidence type="ECO:0000256" key="1">
    <source>
        <dbReference type="SAM" id="MobiDB-lite"/>
    </source>
</evidence>
<evidence type="ECO:0000313" key="3">
    <source>
        <dbReference type="Proteomes" id="UP000279307"/>
    </source>
</evidence>
<reference evidence="2 3" key="1">
    <citation type="journal article" date="2018" name="Genome Res.">
        <title>The genomic architecture and molecular evolution of ant odorant receptors.</title>
        <authorList>
            <person name="McKenzie S.K."/>
            <person name="Kronauer D.J.C."/>
        </authorList>
    </citation>
    <scope>NUCLEOTIDE SEQUENCE [LARGE SCALE GENOMIC DNA]</scope>
    <source>
        <strain evidence="2">Clonal line C1</strain>
    </source>
</reference>
<organism evidence="2 3">
    <name type="scientific">Ooceraea biroi</name>
    <name type="common">Clonal raider ant</name>
    <name type="synonym">Cerapachys biroi</name>
    <dbReference type="NCBI Taxonomy" id="2015173"/>
    <lineage>
        <taxon>Eukaryota</taxon>
        <taxon>Metazoa</taxon>
        <taxon>Ecdysozoa</taxon>
        <taxon>Arthropoda</taxon>
        <taxon>Hexapoda</taxon>
        <taxon>Insecta</taxon>
        <taxon>Pterygota</taxon>
        <taxon>Neoptera</taxon>
        <taxon>Endopterygota</taxon>
        <taxon>Hymenoptera</taxon>
        <taxon>Apocrita</taxon>
        <taxon>Aculeata</taxon>
        <taxon>Formicoidea</taxon>
        <taxon>Formicidae</taxon>
        <taxon>Dorylinae</taxon>
        <taxon>Ooceraea</taxon>
    </lineage>
</organism>
<proteinExistence type="predicted"/>
<comment type="caution">
    <text evidence="2">The sequence shown here is derived from an EMBL/GenBank/DDBJ whole genome shotgun (WGS) entry which is preliminary data.</text>
</comment>
<feature type="compositionally biased region" description="Basic and acidic residues" evidence="1">
    <location>
        <begin position="73"/>
        <end position="85"/>
    </location>
</feature>
<evidence type="ECO:0000313" key="2">
    <source>
        <dbReference type="EMBL" id="RLU16495.1"/>
    </source>
</evidence>
<dbReference type="AlphaFoldDB" id="A0A3L8D7P6"/>
<dbReference type="Proteomes" id="UP000279307">
    <property type="component" value="Chromosome 11"/>
</dbReference>